<dbReference type="Gene3D" id="1.25.40.290">
    <property type="entry name" value="ARM repeat domains"/>
    <property type="match status" value="1"/>
</dbReference>
<dbReference type="InterPro" id="IPR016024">
    <property type="entry name" value="ARM-type_fold"/>
</dbReference>
<accession>A0ABY5ZFD5</accession>
<dbReference type="CDD" id="cd07064">
    <property type="entry name" value="AlkD_like_1"/>
    <property type="match status" value="1"/>
</dbReference>
<dbReference type="EMBL" id="CP073721">
    <property type="protein sequence ID" value="UWZ40291.1"/>
    <property type="molecule type" value="Genomic_DNA"/>
</dbReference>
<dbReference type="Pfam" id="PF08713">
    <property type="entry name" value="DNA_alkylation"/>
    <property type="match status" value="1"/>
</dbReference>
<dbReference type="Gene3D" id="1.20.1660.10">
    <property type="entry name" value="Hypothetical protein (EF3068)"/>
    <property type="match status" value="1"/>
</dbReference>
<organism evidence="1 2">
    <name type="scientific">Dactylosporangium roseum</name>
    <dbReference type="NCBI Taxonomy" id="47989"/>
    <lineage>
        <taxon>Bacteria</taxon>
        <taxon>Bacillati</taxon>
        <taxon>Actinomycetota</taxon>
        <taxon>Actinomycetes</taxon>
        <taxon>Micromonosporales</taxon>
        <taxon>Micromonosporaceae</taxon>
        <taxon>Dactylosporangium</taxon>
    </lineage>
</organism>
<reference evidence="1" key="1">
    <citation type="submission" date="2021-04" db="EMBL/GenBank/DDBJ databases">
        <title>Biosynthetic gene clusters of Dactylosporangioum roseum.</title>
        <authorList>
            <person name="Hartkoorn R.C."/>
            <person name="Beaudoing E."/>
            <person name="Hot D."/>
            <person name="Moureu S."/>
        </authorList>
    </citation>
    <scope>NUCLEOTIDE SEQUENCE</scope>
    <source>
        <strain evidence="1">NRRL B-16295</strain>
    </source>
</reference>
<dbReference type="Proteomes" id="UP001058271">
    <property type="component" value="Chromosome"/>
</dbReference>
<dbReference type="InterPro" id="IPR014825">
    <property type="entry name" value="DNA_alkylation"/>
</dbReference>
<dbReference type="PANTHER" id="PTHR34070:SF1">
    <property type="entry name" value="DNA ALKYLATION REPAIR PROTEIN"/>
    <property type="match status" value="1"/>
</dbReference>
<name>A0ABY5ZFD5_9ACTN</name>
<dbReference type="SUPFAM" id="SSF48371">
    <property type="entry name" value="ARM repeat"/>
    <property type="match status" value="1"/>
</dbReference>
<gene>
    <name evidence="1" type="ORF">Drose_09660</name>
</gene>
<protein>
    <submittedName>
        <fullName evidence="1">DNA alkylation repair protein</fullName>
    </submittedName>
</protein>
<sequence>MRAYMRDRFEFLGITSAPRRELTRQVLKGRPGPAERDLTEVALGCWALPEREYQYFACDYLRRYAAALTPAALPAVRTLITTKSWWDTVDILASNVVGVMVAGHPALVSTMDAWAAGSELWLARTALLHQLRYKERTAADRLFGYCARWAGERDFFIRKGIGWALREYARTDPRAVREFVAAHPELSALSVREATKHLEKQGREVEPNNPR</sequence>
<evidence type="ECO:0000313" key="1">
    <source>
        <dbReference type="EMBL" id="UWZ40291.1"/>
    </source>
</evidence>
<proteinExistence type="predicted"/>
<dbReference type="PANTHER" id="PTHR34070">
    <property type="entry name" value="ARMADILLO-TYPE FOLD"/>
    <property type="match status" value="1"/>
</dbReference>
<evidence type="ECO:0000313" key="2">
    <source>
        <dbReference type="Proteomes" id="UP001058271"/>
    </source>
</evidence>
<keyword evidence="2" id="KW-1185">Reference proteome</keyword>